<dbReference type="SFLD" id="SFLDG00002">
    <property type="entry name" value="C1.7:_P-type_atpase_like"/>
    <property type="match status" value="1"/>
</dbReference>
<feature type="transmembrane region" description="Helical" evidence="12">
    <location>
        <begin position="829"/>
        <end position="847"/>
    </location>
</feature>
<dbReference type="AlphaFoldDB" id="A0AAX4HUB3"/>
<dbReference type="GO" id="GO:0005886">
    <property type="term" value="C:plasma membrane"/>
    <property type="evidence" value="ECO:0007669"/>
    <property type="project" value="UniProtKB-SubCell"/>
</dbReference>
<feature type="domain" description="Cation-transporting P-type ATPase N-terminal" evidence="13">
    <location>
        <begin position="14"/>
        <end position="88"/>
    </location>
</feature>
<dbReference type="SUPFAM" id="SSF56784">
    <property type="entry name" value="HAD-like"/>
    <property type="match status" value="1"/>
</dbReference>
<dbReference type="Pfam" id="PF00122">
    <property type="entry name" value="E1-E2_ATPase"/>
    <property type="match status" value="1"/>
</dbReference>
<dbReference type="SFLD" id="SFLDS00003">
    <property type="entry name" value="Haloacid_Dehalogenase"/>
    <property type="match status" value="1"/>
</dbReference>
<comment type="similarity">
    <text evidence="2">Belongs to the cation transport ATPase (P-type) (TC 3.A.3) family. Type IIA subfamily.</text>
</comment>
<dbReference type="InterPro" id="IPR036412">
    <property type="entry name" value="HAD-like_sf"/>
</dbReference>
<evidence type="ECO:0000256" key="7">
    <source>
        <dbReference type="ARBA" id="ARBA00022840"/>
    </source>
</evidence>
<dbReference type="InterPro" id="IPR044492">
    <property type="entry name" value="P_typ_ATPase_HD_dom"/>
</dbReference>
<dbReference type="InterPro" id="IPR050510">
    <property type="entry name" value="Cation_transp_ATPase_P-type"/>
</dbReference>
<dbReference type="SUPFAM" id="SSF81665">
    <property type="entry name" value="Calcium ATPase, transmembrane domain M"/>
    <property type="match status" value="1"/>
</dbReference>
<evidence type="ECO:0000259" key="13">
    <source>
        <dbReference type="SMART" id="SM00831"/>
    </source>
</evidence>
<protein>
    <submittedName>
        <fullName evidence="14">HAD-IC family P-type ATPase</fullName>
    </submittedName>
</protein>
<dbReference type="SUPFAM" id="SSF81660">
    <property type="entry name" value="Metal cation-transporting ATPase, ATP-binding domain N"/>
    <property type="match status" value="1"/>
</dbReference>
<feature type="transmembrane region" description="Helical" evidence="12">
    <location>
        <begin position="68"/>
        <end position="86"/>
    </location>
</feature>
<proteinExistence type="inferred from homology"/>
<keyword evidence="9" id="KW-1278">Translocase</keyword>
<dbReference type="SFLD" id="SFLDF00027">
    <property type="entry name" value="p-type_atpase"/>
    <property type="match status" value="1"/>
</dbReference>
<dbReference type="SUPFAM" id="SSF81653">
    <property type="entry name" value="Calcium ATPase, transduction domain A"/>
    <property type="match status" value="1"/>
</dbReference>
<organism evidence="14 15">
    <name type="scientific">Peredibacter starrii</name>
    <dbReference type="NCBI Taxonomy" id="28202"/>
    <lineage>
        <taxon>Bacteria</taxon>
        <taxon>Pseudomonadati</taxon>
        <taxon>Bdellovibrionota</taxon>
        <taxon>Bacteriovoracia</taxon>
        <taxon>Bacteriovoracales</taxon>
        <taxon>Bacteriovoracaceae</taxon>
        <taxon>Peredibacter</taxon>
    </lineage>
</organism>
<dbReference type="RefSeq" id="WP_321398920.1">
    <property type="nucleotide sequence ID" value="NZ_CP139487.1"/>
</dbReference>
<feature type="transmembrane region" description="Helical" evidence="12">
    <location>
        <begin position="717"/>
        <end position="737"/>
    </location>
</feature>
<evidence type="ECO:0000313" key="14">
    <source>
        <dbReference type="EMBL" id="WPU66571.1"/>
    </source>
</evidence>
<feature type="transmembrane region" description="Helical" evidence="12">
    <location>
        <begin position="788"/>
        <end position="808"/>
    </location>
</feature>
<dbReference type="InterPro" id="IPR008250">
    <property type="entry name" value="ATPase_P-typ_transduc_dom_A_sf"/>
</dbReference>
<evidence type="ECO:0000256" key="1">
    <source>
        <dbReference type="ARBA" id="ARBA00004651"/>
    </source>
</evidence>
<dbReference type="Pfam" id="PF00689">
    <property type="entry name" value="Cation_ATPase_C"/>
    <property type="match status" value="1"/>
</dbReference>
<evidence type="ECO:0000256" key="9">
    <source>
        <dbReference type="ARBA" id="ARBA00022967"/>
    </source>
</evidence>
<dbReference type="FunFam" id="2.70.150.10:FF:000160">
    <property type="entry name" value="Sarcoplasmic/endoplasmic reticulum calcium ATPase 1"/>
    <property type="match status" value="1"/>
</dbReference>
<dbReference type="Proteomes" id="UP001324634">
    <property type="component" value="Chromosome"/>
</dbReference>
<keyword evidence="4" id="KW-0597">Phosphoprotein</keyword>
<dbReference type="InterPro" id="IPR006068">
    <property type="entry name" value="ATPase_P-typ_cation-transptr_C"/>
</dbReference>
<name>A0AAX4HUB3_9BACT</name>
<evidence type="ECO:0000256" key="5">
    <source>
        <dbReference type="ARBA" id="ARBA00022692"/>
    </source>
</evidence>
<evidence type="ECO:0000256" key="2">
    <source>
        <dbReference type="ARBA" id="ARBA00005675"/>
    </source>
</evidence>
<feature type="transmembrane region" description="Helical" evidence="12">
    <location>
        <begin position="688"/>
        <end position="711"/>
    </location>
</feature>
<keyword evidence="6" id="KW-0547">Nucleotide-binding</keyword>
<dbReference type="SMART" id="SM00831">
    <property type="entry name" value="Cation_ATPase_N"/>
    <property type="match status" value="1"/>
</dbReference>
<dbReference type="InterPro" id="IPR023299">
    <property type="entry name" value="ATPase_P-typ_cyto_dom_N"/>
</dbReference>
<evidence type="ECO:0000256" key="6">
    <source>
        <dbReference type="ARBA" id="ARBA00022741"/>
    </source>
</evidence>
<feature type="transmembrane region" description="Helical" evidence="12">
    <location>
        <begin position="761"/>
        <end position="782"/>
    </location>
</feature>
<keyword evidence="3" id="KW-1003">Cell membrane</keyword>
<dbReference type="EMBL" id="CP139487">
    <property type="protein sequence ID" value="WPU66571.1"/>
    <property type="molecule type" value="Genomic_DNA"/>
</dbReference>
<dbReference type="InterPro" id="IPR059000">
    <property type="entry name" value="ATPase_P-type_domA"/>
</dbReference>
<evidence type="ECO:0000313" key="15">
    <source>
        <dbReference type="Proteomes" id="UP001324634"/>
    </source>
</evidence>
<dbReference type="InterPro" id="IPR023214">
    <property type="entry name" value="HAD_sf"/>
</dbReference>
<dbReference type="PROSITE" id="PS00154">
    <property type="entry name" value="ATPASE_E1_E2"/>
    <property type="match status" value="1"/>
</dbReference>
<keyword evidence="7" id="KW-0067">ATP-binding</keyword>
<keyword evidence="8" id="KW-0460">Magnesium</keyword>
<evidence type="ECO:0000256" key="3">
    <source>
        <dbReference type="ARBA" id="ARBA00022475"/>
    </source>
</evidence>
<sequence>MEPSTLLPDHGTSAWHNMNEATLFDAHRSDLKSGLSSEVANQRLKEFGSNELPEPKHRSLFAVFIKQFQSPLIYLLLIAASIAFFLNKISDAAVILTVVMLNSLIGSLQESKAERSLESLRKLAKLMVTVRRDGQEVRIEARELVPGDIFLLNAGDAVGADGRIIEARDLSVAESALTGESLPVRKSISDIPVDTILAERTNMVYSGTFVTSGRGTVIVVATGQNTEVGKIAKLTNEKQNLLTPLENKISHFGRTIIYLAAVVFFLIVGIGILRGLELSEIFMIGVSQIVSMIPEGLPVAITVALAVGVRRMAGKKAIVRKLSAVETLGSTDIICTDKTGTLTKNEMTVEALYLPSGISVDVTGVGYSPSGEFIVKGNSQNETDKDIDQLLTAGVLCNDARLIQDDKNLWKILGDPTEGALLTVAAKRGMHKEEFEKKFPRKDEIPFDSSLKLMATEHQIDGKIITWIKGAPEKILHICGTDERAHLASEKMAQRALRVLAFAKIEGPITEEIREATYNKNIVFLGLVGQMDPPRQEVRAAIEECLNAGIRPVMVTGDHKHTGQAIGKVLGIMKSGDQAIDGAELEMMSDDELEKRINHISVFARVHPDQKLRIIKTFQNKKNVVAMTGDGVNDSPALVRADVGVAMGITGTDTAKESAKIIITDDNFSTIVEAVKQGRLVYRNVKKLIIYFFTTSISELLVLFTAILLGYPPPLAAVQILWINLVTDGALTVTLIMEPEEGDEMKQRPVPREEPLIDRHFLRRMSLLSPTIALTTLGYFFYSLEMGFPFVEVQSQTFTLLAVAQWFNALNCRSDKHSVFRMSLLSNKWLIGGLLTGFLLQALVIYAPFMNKLFYTTPIAFRDVLTIGVIGSLVLWVEEIRKLVLRRKAGPAKILQS</sequence>
<dbReference type="KEGG" id="psti:SOO65_07420"/>
<dbReference type="GO" id="GO:0016887">
    <property type="term" value="F:ATP hydrolysis activity"/>
    <property type="evidence" value="ECO:0007669"/>
    <property type="project" value="InterPro"/>
</dbReference>
<dbReference type="Pfam" id="PF08282">
    <property type="entry name" value="Hydrolase_3"/>
    <property type="match status" value="1"/>
</dbReference>
<keyword evidence="11 12" id="KW-0472">Membrane</keyword>
<evidence type="ECO:0000256" key="4">
    <source>
        <dbReference type="ARBA" id="ARBA00022553"/>
    </source>
</evidence>
<dbReference type="PRINTS" id="PR00120">
    <property type="entry name" value="HATPASE"/>
</dbReference>
<dbReference type="NCBIfam" id="TIGR01494">
    <property type="entry name" value="ATPase_P-type"/>
    <property type="match status" value="2"/>
</dbReference>
<feature type="transmembrane region" description="Helical" evidence="12">
    <location>
        <begin position="859"/>
        <end position="877"/>
    </location>
</feature>
<dbReference type="InterPro" id="IPR018303">
    <property type="entry name" value="ATPase_P-typ_P_site"/>
</dbReference>
<dbReference type="Pfam" id="PF00690">
    <property type="entry name" value="Cation_ATPase_N"/>
    <property type="match status" value="1"/>
</dbReference>
<dbReference type="InterPro" id="IPR023298">
    <property type="entry name" value="ATPase_P-typ_TM_dom_sf"/>
</dbReference>
<dbReference type="GO" id="GO:0005524">
    <property type="term" value="F:ATP binding"/>
    <property type="evidence" value="ECO:0007669"/>
    <property type="project" value="UniProtKB-KW"/>
</dbReference>
<evidence type="ECO:0000256" key="10">
    <source>
        <dbReference type="ARBA" id="ARBA00022989"/>
    </source>
</evidence>
<keyword evidence="5 12" id="KW-0812">Transmembrane</keyword>
<accession>A0AAX4HUB3</accession>
<evidence type="ECO:0000256" key="12">
    <source>
        <dbReference type="SAM" id="Phobius"/>
    </source>
</evidence>
<dbReference type="Pfam" id="PF13246">
    <property type="entry name" value="Cation_ATPase"/>
    <property type="match status" value="1"/>
</dbReference>
<dbReference type="PANTHER" id="PTHR43294:SF21">
    <property type="entry name" value="CATION TRANSPORTING ATPASE"/>
    <property type="match status" value="1"/>
</dbReference>
<feature type="transmembrane region" description="Helical" evidence="12">
    <location>
        <begin position="282"/>
        <end position="307"/>
    </location>
</feature>
<dbReference type="InterPro" id="IPR001757">
    <property type="entry name" value="P_typ_ATPase"/>
</dbReference>
<gene>
    <name evidence="14" type="ORF">SOO65_07420</name>
</gene>
<keyword evidence="15" id="KW-1185">Reference proteome</keyword>
<dbReference type="Gene3D" id="3.40.50.1000">
    <property type="entry name" value="HAD superfamily/HAD-like"/>
    <property type="match status" value="1"/>
</dbReference>
<evidence type="ECO:0000256" key="11">
    <source>
        <dbReference type="ARBA" id="ARBA00023136"/>
    </source>
</evidence>
<feature type="transmembrane region" description="Helical" evidence="12">
    <location>
        <begin position="256"/>
        <end position="276"/>
    </location>
</feature>
<comment type="subcellular location">
    <subcellularLocation>
        <location evidence="1">Cell membrane</location>
        <topology evidence="1">Multi-pass membrane protein</topology>
    </subcellularLocation>
</comment>
<dbReference type="Gene3D" id="3.40.1110.10">
    <property type="entry name" value="Calcium-transporting ATPase, cytoplasmic domain N"/>
    <property type="match status" value="1"/>
</dbReference>
<keyword evidence="10 12" id="KW-1133">Transmembrane helix</keyword>
<dbReference type="PANTHER" id="PTHR43294">
    <property type="entry name" value="SODIUM/POTASSIUM-TRANSPORTING ATPASE SUBUNIT ALPHA"/>
    <property type="match status" value="1"/>
</dbReference>
<dbReference type="InterPro" id="IPR004014">
    <property type="entry name" value="ATPase_P-typ_cation-transptr_N"/>
</dbReference>
<dbReference type="Gene3D" id="1.20.1110.10">
    <property type="entry name" value="Calcium-transporting ATPase, transmembrane domain"/>
    <property type="match status" value="1"/>
</dbReference>
<dbReference type="Gene3D" id="2.70.150.10">
    <property type="entry name" value="Calcium-transporting ATPase, cytoplasmic transduction domain A"/>
    <property type="match status" value="1"/>
</dbReference>
<evidence type="ECO:0000256" key="8">
    <source>
        <dbReference type="ARBA" id="ARBA00022842"/>
    </source>
</evidence>
<reference evidence="14 15" key="1">
    <citation type="submission" date="2023-11" db="EMBL/GenBank/DDBJ databases">
        <title>Peredibacter starrii A3.12.</title>
        <authorList>
            <person name="Mitchell R.J."/>
        </authorList>
    </citation>
    <scope>NUCLEOTIDE SEQUENCE [LARGE SCALE GENOMIC DNA]</scope>
    <source>
        <strain evidence="14 15">A3.12</strain>
    </source>
</reference>
<dbReference type="PRINTS" id="PR00119">
    <property type="entry name" value="CATATPASE"/>
</dbReference>